<keyword evidence="4" id="KW-0479">Metal-binding</keyword>
<evidence type="ECO:0000256" key="1">
    <source>
        <dbReference type="ARBA" id="ARBA00001936"/>
    </source>
</evidence>
<feature type="transmembrane region" description="Helical" evidence="7">
    <location>
        <begin position="156"/>
        <end position="175"/>
    </location>
</feature>
<dbReference type="Proteomes" id="UP000194236">
    <property type="component" value="Unassembled WGS sequence"/>
</dbReference>
<evidence type="ECO:0000313" key="11">
    <source>
        <dbReference type="Proteomes" id="UP000194236"/>
    </source>
</evidence>
<dbReference type="PANTHER" id="PTHR12271">
    <property type="entry name" value="POLY A POLYMERASE CID PAP -RELATED"/>
    <property type="match status" value="1"/>
</dbReference>
<evidence type="ECO:0000256" key="5">
    <source>
        <dbReference type="ARBA" id="ARBA00022842"/>
    </source>
</evidence>
<evidence type="ECO:0000256" key="3">
    <source>
        <dbReference type="ARBA" id="ARBA00022679"/>
    </source>
</evidence>
<dbReference type="SUPFAM" id="SSF81631">
    <property type="entry name" value="PAP/OAS1 substrate-binding domain"/>
    <property type="match status" value="1"/>
</dbReference>
<keyword evidence="11" id="KW-1185">Reference proteome</keyword>
<comment type="cofactor">
    <cofactor evidence="2">
        <name>Mg(2+)</name>
        <dbReference type="ChEBI" id="CHEBI:18420"/>
    </cofactor>
</comment>
<keyword evidence="7" id="KW-1133">Transmembrane helix</keyword>
<dbReference type="PANTHER" id="PTHR12271:SF66">
    <property type="entry name" value="TERMINAL URIDYLYLTRANSFERASE TAILOR"/>
    <property type="match status" value="1"/>
</dbReference>
<protein>
    <submittedName>
        <fullName evidence="10">Uncharacterized protein</fullName>
    </submittedName>
</protein>
<evidence type="ECO:0000256" key="4">
    <source>
        <dbReference type="ARBA" id="ARBA00022723"/>
    </source>
</evidence>
<comment type="caution">
    <text evidence="10">The sequence shown here is derived from an EMBL/GenBank/DDBJ whole genome shotgun (WGS) entry which is preliminary data.</text>
</comment>
<sequence>MLNPEDLCKREIIRGFFEELLQQNLFECKVYSFGSTTSGLSIYNSDIDFHVRLYLPDGQIRRLNKKQAKTPLMAIRKIFRAKLDRYFLSIFIDASCPIVKLNSAFTHQTKLSCDLNVTNPFGIYNSIFLNFLCEFCPKFQMLTLLLRLWAKRNEYIICYLGMNSYTFTMLVLFYFQHEKILLPITKLGINFSDHYFVTDPDSFKQLIRDKCQALVCDTELSIFDLLRRFFSFYAQFDYYQFIISTRLGRPIRKDDNIDVRNDFDITIGLCVEDPFELERNISKNVQLSKIIQFVQHCEELSKKDGDYFCVGQNFLKFIDKNHSNQFRILKTIYPCLCLIRSQMKSNDKNFQYNFMAHFGDIIMKNFTEFYENGGKISTEGLKRYRLIEMNGHVSSELLKEFLRECLGEEHGKLAIPICDFTFEMKKRKPKEKIWKKSIKKFDPNLPGPSNELSNITDEIMIDNNDPPKTLSNGRKKKNAQRQDNNLNENADDDNEEDDDETKTEIFQISLMLIQIGKNFNHFILKGNPSLTSRLCSIIQRKLCSCRSKQSNKEENINNNNDDENVDLAVDRKKTKIQQSSLKTKKKKK</sequence>
<proteinExistence type="predicted"/>
<dbReference type="CDD" id="cd05402">
    <property type="entry name" value="NT_PAP_TUTase"/>
    <property type="match status" value="1"/>
</dbReference>
<dbReference type="GO" id="GO:0031123">
    <property type="term" value="P:RNA 3'-end processing"/>
    <property type="evidence" value="ECO:0007669"/>
    <property type="project" value="TreeGrafter"/>
</dbReference>
<dbReference type="SUPFAM" id="SSF81301">
    <property type="entry name" value="Nucleotidyltransferase"/>
    <property type="match status" value="1"/>
</dbReference>
<dbReference type="InterPro" id="IPR043519">
    <property type="entry name" value="NT_sf"/>
</dbReference>
<evidence type="ECO:0000256" key="6">
    <source>
        <dbReference type="SAM" id="MobiDB-lite"/>
    </source>
</evidence>
<feature type="region of interest" description="Disordered" evidence="6">
    <location>
        <begin position="549"/>
        <end position="588"/>
    </location>
</feature>
<name>A0A1Y3BFI2_EURMA</name>
<comment type="cofactor">
    <cofactor evidence="1">
        <name>Mn(2+)</name>
        <dbReference type="ChEBI" id="CHEBI:29035"/>
    </cofactor>
</comment>
<dbReference type="Pfam" id="PF03828">
    <property type="entry name" value="PAP_assoc"/>
    <property type="match status" value="1"/>
</dbReference>
<dbReference type="InterPro" id="IPR002058">
    <property type="entry name" value="PAP_assoc"/>
</dbReference>
<feature type="compositionally biased region" description="Acidic residues" evidence="6">
    <location>
        <begin position="489"/>
        <end position="501"/>
    </location>
</feature>
<dbReference type="Gene3D" id="1.10.1410.10">
    <property type="match status" value="1"/>
</dbReference>
<dbReference type="AlphaFoldDB" id="A0A1Y3BFI2"/>
<organism evidence="10 11">
    <name type="scientific">Euroglyphus maynei</name>
    <name type="common">Mayne's house dust mite</name>
    <dbReference type="NCBI Taxonomy" id="6958"/>
    <lineage>
        <taxon>Eukaryota</taxon>
        <taxon>Metazoa</taxon>
        <taxon>Ecdysozoa</taxon>
        <taxon>Arthropoda</taxon>
        <taxon>Chelicerata</taxon>
        <taxon>Arachnida</taxon>
        <taxon>Acari</taxon>
        <taxon>Acariformes</taxon>
        <taxon>Sarcoptiformes</taxon>
        <taxon>Astigmata</taxon>
        <taxon>Psoroptidia</taxon>
        <taxon>Analgoidea</taxon>
        <taxon>Pyroglyphidae</taxon>
        <taxon>Pyroglyphinae</taxon>
        <taxon>Euroglyphus</taxon>
    </lineage>
</organism>
<evidence type="ECO:0000259" key="8">
    <source>
        <dbReference type="Pfam" id="PF03828"/>
    </source>
</evidence>
<gene>
    <name evidence="10" type="ORF">BLA29_002481</name>
</gene>
<evidence type="ECO:0000259" key="9">
    <source>
        <dbReference type="Pfam" id="PF22600"/>
    </source>
</evidence>
<keyword evidence="5" id="KW-0460">Magnesium</keyword>
<dbReference type="Gene3D" id="3.30.460.10">
    <property type="entry name" value="Beta Polymerase, domain 2"/>
    <property type="match status" value="1"/>
</dbReference>
<evidence type="ECO:0000256" key="7">
    <source>
        <dbReference type="SAM" id="Phobius"/>
    </source>
</evidence>
<keyword evidence="7" id="KW-0812">Transmembrane</keyword>
<feature type="domain" description="PAP-associated" evidence="8">
    <location>
        <begin position="224"/>
        <end position="278"/>
    </location>
</feature>
<evidence type="ECO:0000256" key="2">
    <source>
        <dbReference type="ARBA" id="ARBA00001946"/>
    </source>
</evidence>
<dbReference type="GO" id="GO:0046872">
    <property type="term" value="F:metal ion binding"/>
    <property type="evidence" value="ECO:0007669"/>
    <property type="project" value="UniProtKB-KW"/>
</dbReference>
<dbReference type="OrthoDB" id="6511711at2759"/>
<keyword evidence="3" id="KW-0808">Transferase</keyword>
<accession>A0A1Y3BFI2</accession>
<reference evidence="10 11" key="1">
    <citation type="submission" date="2017-03" db="EMBL/GenBank/DDBJ databases">
        <title>Genome Survey of Euroglyphus maynei.</title>
        <authorList>
            <person name="Arlian L.G."/>
            <person name="Morgan M.S."/>
            <person name="Rider S.D."/>
        </authorList>
    </citation>
    <scope>NUCLEOTIDE SEQUENCE [LARGE SCALE GENOMIC DNA]</scope>
    <source>
        <strain evidence="10">Arlian Lab</strain>
        <tissue evidence="10">Whole body</tissue>
    </source>
</reference>
<dbReference type="GO" id="GO:0050265">
    <property type="term" value="F:RNA uridylyltransferase activity"/>
    <property type="evidence" value="ECO:0007669"/>
    <property type="project" value="TreeGrafter"/>
</dbReference>
<dbReference type="Pfam" id="PF22600">
    <property type="entry name" value="MTPAP-like_central"/>
    <property type="match status" value="1"/>
</dbReference>
<dbReference type="EMBL" id="MUJZ01022146">
    <property type="protein sequence ID" value="OTF79622.1"/>
    <property type="molecule type" value="Genomic_DNA"/>
</dbReference>
<feature type="domain" description="Poly(A) RNA polymerase mitochondrial-like central palm" evidence="9">
    <location>
        <begin position="7"/>
        <end position="130"/>
    </location>
</feature>
<evidence type="ECO:0000313" key="10">
    <source>
        <dbReference type="EMBL" id="OTF79622.1"/>
    </source>
</evidence>
<keyword evidence="7" id="KW-0472">Membrane</keyword>
<feature type="region of interest" description="Disordered" evidence="6">
    <location>
        <begin position="445"/>
        <end position="501"/>
    </location>
</feature>
<dbReference type="InterPro" id="IPR054708">
    <property type="entry name" value="MTPAP-like_central"/>
</dbReference>
<dbReference type="GO" id="GO:1990817">
    <property type="term" value="F:poly(A) RNA polymerase activity"/>
    <property type="evidence" value="ECO:0007669"/>
    <property type="project" value="UniProtKB-ARBA"/>
</dbReference>